<dbReference type="InParanoid" id="A0A6P8YSM5"/>
<organism evidence="6">
    <name type="scientific">Thrips palmi</name>
    <name type="common">Melon thrips</name>
    <dbReference type="NCBI Taxonomy" id="161013"/>
    <lineage>
        <taxon>Eukaryota</taxon>
        <taxon>Metazoa</taxon>
        <taxon>Ecdysozoa</taxon>
        <taxon>Arthropoda</taxon>
        <taxon>Hexapoda</taxon>
        <taxon>Insecta</taxon>
        <taxon>Pterygota</taxon>
        <taxon>Neoptera</taxon>
        <taxon>Paraneoptera</taxon>
        <taxon>Thysanoptera</taxon>
        <taxon>Terebrantia</taxon>
        <taxon>Thripoidea</taxon>
        <taxon>Thripidae</taxon>
        <taxon>Thrips</taxon>
    </lineage>
</organism>
<evidence type="ECO:0000313" key="5">
    <source>
        <dbReference type="Proteomes" id="UP000515158"/>
    </source>
</evidence>
<keyword evidence="2" id="KW-0433">Leucine-rich repeat</keyword>
<dbReference type="Proteomes" id="UP000515158">
    <property type="component" value="Unplaced"/>
</dbReference>
<dbReference type="OrthoDB" id="6612422at2759"/>
<reference evidence="6" key="1">
    <citation type="submission" date="2025-08" db="UniProtKB">
        <authorList>
            <consortium name="RefSeq"/>
        </authorList>
    </citation>
    <scope>IDENTIFICATION</scope>
    <source>
        <tissue evidence="6">Total insect</tissue>
    </source>
</reference>
<comment type="function">
    <text evidence="1">Cilium-specific protein required for cilia structures.</text>
</comment>
<gene>
    <name evidence="6" type="primary">LOC117646311</name>
</gene>
<name>A0A6P8YSM5_THRPL</name>
<dbReference type="InterPro" id="IPR032675">
    <property type="entry name" value="LRR_dom_sf"/>
</dbReference>
<keyword evidence="3" id="KW-0677">Repeat</keyword>
<evidence type="ECO:0000313" key="6">
    <source>
        <dbReference type="RefSeq" id="XP_034243063.1"/>
    </source>
</evidence>
<dbReference type="InterPro" id="IPR001611">
    <property type="entry name" value="Leu-rich_rpt"/>
</dbReference>
<dbReference type="Pfam" id="PF13855">
    <property type="entry name" value="LRR_8"/>
    <property type="match status" value="1"/>
</dbReference>
<dbReference type="KEGG" id="tpal:117646311"/>
<dbReference type="PROSITE" id="PS51450">
    <property type="entry name" value="LRR"/>
    <property type="match status" value="3"/>
</dbReference>
<dbReference type="Gene3D" id="3.80.10.10">
    <property type="entry name" value="Ribonuclease Inhibitor"/>
    <property type="match status" value="2"/>
</dbReference>
<dbReference type="InterPro" id="IPR050576">
    <property type="entry name" value="Cilia_flagella_integrity"/>
</dbReference>
<dbReference type="PANTHER" id="PTHR45973:SF35">
    <property type="entry name" value="LEUCINE-RICH REPEAT-CONTAINING PROTEIN 43"/>
    <property type="match status" value="1"/>
</dbReference>
<dbReference type="SUPFAM" id="SSF52075">
    <property type="entry name" value="Outer arm dynein light chain 1"/>
    <property type="match status" value="1"/>
</dbReference>
<proteinExistence type="predicted"/>
<evidence type="ECO:0000256" key="2">
    <source>
        <dbReference type="ARBA" id="ARBA00022614"/>
    </source>
</evidence>
<evidence type="ECO:0000256" key="4">
    <source>
        <dbReference type="ARBA" id="ARBA00024433"/>
    </source>
</evidence>
<dbReference type="GeneID" id="117646311"/>
<keyword evidence="5" id="KW-1185">Reference proteome</keyword>
<evidence type="ECO:0000256" key="3">
    <source>
        <dbReference type="ARBA" id="ARBA00022737"/>
    </source>
</evidence>
<evidence type="ECO:0000256" key="1">
    <source>
        <dbReference type="ARBA" id="ARBA00003843"/>
    </source>
</evidence>
<protein>
    <recommendedName>
        <fullName evidence="4">Dynein axonemal assembly factor 1 homolog</fullName>
    </recommendedName>
</protein>
<dbReference type="PANTHER" id="PTHR45973">
    <property type="entry name" value="PROTEIN PHOSPHATASE 1 REGULATORY SUBUNIT SDS22-RELATED"/>
    <property type="match status" value="1"/>
</dbReference>
<dbReference type="AlphaFoldDB" id="A0A6P8YSM5"/>
<dbReference type="RefSeq" id="XP_034243063.1">
    <property type="nucleotide sequence ID" value="XM_034387172.1"/>
</dbReference>
<accession>A0A6P8YSM5</accession>
<sequence length="297" mass="32162">MAASHWHDAILVAEVHVGLLLLRPQGVAQLTRLTELWLVESQLRDASAARECTQLVKLVLCTNRLTEVPDLAPLSKLATLSLAGNRIAAVQNLSQLPALEDVNLADNLICTIGAGLVGCKRLSALNLSGNPISSLKESRNLCGVPSLRHLSLADPVYGVTPMARLCNYRSCLLLHLPQLRSLDGFSVEPEELSQLKKCEVQHQRLDELSRQLQAQARARSYLHRVGPAVPATLAVPDYLTTAAAAAAAVASQDVEVQEGARAAMEDLVVELARWTDELDLQLDVHRTDYEVGVVAEG</sequence>